<dbReference type="EMBL" id="LAZR01009852">
    <property type="protein sequence ID" value="KKM70247.1"/>
    <property type="molecule type" value="Genomic_DNA"/>
</dbReference>
<gene>
    <name evidence="1" type="ORF">LCGC14_1442660</name>
</gene>
<organism evidence="1">
    <name type="scientific">marine sediment metagenome</name>
    <dbReference type="NCBI Taxonomy" id="412755"/>
    <lineage>
        <taxon>unclassified sequences</taxon>
        <taxon>metagenomes</taxon>
        <taxon>ecological metagenomes</taxon>
    </lineage>
</organism>
<dbReference type="AlphaFoldDB" id="A0A0F9MM33"/>
<accession>A0A0F9MM33</accession>
<reference evidence="1" key="1">
    <citation type="journal article" date="2015" name="Nature">
        <title>Complex archaea that bridge the gap between prokaryotes and eukaryotes.</title>
        <authorList>
            <person name="Spang A."/>
            <person name="Saw J.H."/>
            <person name="Jorgensen S.L."/>
            <person name="Zaremba-Niedzwiedzka K."/>
            <person name="Martijn J."/>
            <person name="Lind A.E."/>
            <person name="van Eijk R."/>
            <person name="Schleper C."/>
            <person name="Guy L."/>
            <person name="Ettema T.J."/>
        </authorList>
    </citation>
    <scope>NUCLEOTIDE SEQUENCE</scope>
</reference>
<protein>
    <submittedName>
        <fullName evidence="1">Uncharacterized protein</fullName>
    </submittedName>
</protein>
<evidence type="ECO:0000313" key="1">
    <source>
        <dbReference type="EMBL" id="KKM70247.1"/>
    </source>
</evidence>
<proteinExistence type="predicted"/>
<name>A0A0F9MM33_9ZZZZ</name>
<sequence length="67" mass="7703">MMIRPICTERVVGTGQKCTKPAIYYVQWDESQTAVCGLCARRYLAIALHPLRLKDWFNEVGSEEIKD</sequence>
<comment type="caution">
    <text evidence="1">The sequence shown here is derived from an EMBL/GenBank/DDBJ whole genome shotgun (WGS) entry which is preliminary data.</text>
</comment>